<dbReference type="PANTHER" id="PTHR10000">
    <property type="entry name" value="PHOSPHOSERINE PHOSPHATASE"/>
    <property type="match status" value="1"/>
</dbReference>
<dbReference type="NCBIfam" id="TIGR01484">
    <property type="entry name" value="HAD-SF-IIB"/>
    <property type="match status" value="1"/>
</dbReference>
<dbReference type="PANTHER" id="PTHR10000:SF8">
    <property type="entry name" value="HAD SUPERFAMILY HYDROLASE-LIKE, TYPE 3"/>
    <property type="match status" value="1"/>
</dbReference>
<dbReference type="Gene3D" id="3.90.1070.10">
    <property type="match status" value="1"/>
</dbReference>
<evidence type="ECO:0000313" key="3">
    <source>
        <dbReference type="Proteomes" id="UP000676194"/>
    </source>
</evidence>
<dbReference type="Gene3D" id="3.40.50.300">
    <property type="entry name" value="P-loop containing nucleotide triphosphate hydrolases"/>
    <property type="match status" value="1"/>
</dbReference>
<proteinExistence type="predicted"/>
<dbReference type="SUPFAM" id="SSF56784">
    <property type="entry name" value="HAD-like"/>
    <property type="match status" value="1"/>
</dbReference>
<feature type="domain" description="AAA+ ATPase" evidence="1">
    <location>
        <begin position="246"/>
        <end position="411"/>
    </location>
</feature>
<evidence type="ECO:0000259" key="1">
    <source>
        <dbReference type="SMART" id="SM00382"/>
    </source>
</evidence>
<sequence>MNYHALATDYDGTIATDGVVFPETLAALKKFRESGHRLILVTGRELPDLFSTFKHSEIFDRIIAENGAVLYDPSTKESRLLSSAPPESFLEELKRRDIAPISEGQVIVATWEPHQNEVLQVIREMGLGLQVIFNKGAVMVLPSGINKATGLNAALTELKLSPHNVVGVGDAENDHSFLEICGCSVAVANALPAVKDHCDLVMKTDHGAGVVELIEGLLQGSLNFSPFKSIPLGENENNLPVALDLLNEAVLICGTSGSGKSTLATSLLERVSAEGLQIVIFDPEGDYNSLEFLISLGSPERIPLVEEVIDILRNPERNLSLNLLGVALEHRPELFAEMLKRVLELRSRTGHPHLIVVDETHHLLPTDWKKEPHLFQRNGKGILYITVHPESVARSVLETVNSVLVVGENPEGKIQDFCSVIDRPVPPLPVLESKLPSGTALLYRREPEVLSLVRTEKPTVLRKRHSRKYPEGNLGPERSFYFRGPDDKLNLKAHNLILFVQLADGVDDETWLFHLHKQDYSAWLRRYIKNSDLALEVSQIELDKSLSPIESRLAIRRAIEANYTLPADQPSGRIDPQK</sequence>
<protein>
    <submittedName>
        <fullName evidence="2">HAD-IIB family hydrolase</fullName>
    </submittedName>
</protein>
<evidence type="ECO:0000313" key="2">
    <source>
        <dbReference type="EMBL" id="QVL33489.1"/>
    </source>
</evidence>
<dbReference type="InterPro" id="IPR023214">
    <property type="entry name" value="HAD_sf"/>
</dbReference>
<dbReference type="EMBL" id="CP074694">
    <property type="protein sequence ID" value="QVL33489.1"/>
    <property type="molecule type" value="Genomic_DNA"/>
</dbReference>
<dbReference type="KEGG" id="tsph:KIH39_06145"/>
<organism evidence="2 3">
    <name type="scientific">Telmatocola sphagniphila</name>
    <dbReference type="NCBI Taxonomy" id="1123043"/>
    <lineage>
        <taxon>Bacteria</taxon>
        <taxon>Pseudomonadati</taxon>
        <taxon>Planctomycetota</taxon>
        <taxon>Planctomycetia</taxon>
        <taxon>Gemmatales</taxon>
        <taxon>Gemmataceae</taxon>
    </lineage>
</organism>
<dbReference type="InterPro" id="IPR006379">
    <property type="entry name" value="HAD-SF_hydro_IIB"/>
</dbReference>
<dbReference type="GO" id="GO:0016791">
    <property type="term" value="F:phosphatase activity"/>
    <property type="evidence" value="ECO:0007669"/>
    <property type="project" value="TreeGrafter"/>
</dbReference>
<dbReference type="GO" id="GO:0000287">
    <property type="term" value="F:magnesium ion binding"/>
    <property type="evidence" value="ECO:0007669"/>
    <property type="project" value="TreeGrafter"/>
</dbReference>
<dbReference type="Pfam" id="PF01935">
    <property type="entry name" value="DUF87"/>
    <property type="match status" value="1"/>
</dbReference>
<dbReference type="GO" id="GO:0005829">
    <property type="term" value="C:cytosol"/>
    <property type="evidence" value="ECO:0007669"/>
    <property type="project" value="TreeGrafter"/>
</dbReference>
<reference evidence="2" key="1">
    <citation type="submission" date="2021-05" db="EMBL/GenBank/DDBJ databases">
        <title>Complete genome sequence of the cellulolytic planctomycete Telmatocola sphagniphila SP2T and characterization of the first cellulase from planctomycetes.</title>
        <authorList>
            <person name="Rakitin A.L."/>
            <person name="Beletsky A.V."/>
            <person name="Naumoff D.G."/>
            <person name="Kulichevskaya I.S."/>
            <person name="Mardanov A.V."/>
            <person name="Ravin N.V."/>
            <person name="Dedysh S.N."/>
        </authorList>
    </citation>
    <scope>NUCLEOTIDE SEQUENCE</scope>
    <source>
        <strain evidence="2">SP2T</strain>
    </source>
</reference>
<dbReference type="CDD" id="cd01127">
    <property type="entry name" value="TrwB_TraG_TraD_VirD4"/>
    <property type="match status" value="1"/>
</dbReference>
<keyword evidence="3" id="KW-1185">Reference proteome</keyword>
<dbReference type="AlphaFoldDB" id="A0A8E6B8Z6"/>
<dbReference type="InterPro" id="IPR027417">
    <property type="entry name" value="P-loop_NTPase"/>
</dbReference>
<keyword evidence="2" id="KW-0378">Hydrolase</keyword>
<dbReference type="Proteomes" id="UP000676194">
    <property type="component" value="Chromosome"/>
</dbReference>
<dbReference type="Pfam" id="PF08282">
    <property type="entry name" value="Hydrolase_3"/>
    <property type="match status" value="2"/>
</dbReference>
<dbReference type="RefSeq" id="WP_213498378.1">
    <property type="nucleotide sequence ID" value="NZ_CP074694.1"/>
</dbReference>
<dbReference type="InterPro" id="IPR003593">
    <property type="entry name" value="AAA+_ATPase"/>
</dbReference>
<dbReference type="InterPro" id="IPR002789">
    <property type="entry name" value="HerA_central"/>
</dbReference>
<name>A0A8E6B8Z6_9BACT</name>
<dbReference type="Gene3D" id="3.40.50.1000">
    <property type="entry name" value="HAD superfamily/HAD-like"/>
    <property type="match status" value="1"/>
</dbReference>
<dbReference type="SMART" id="SM00382">
    <property type="entry name" value="AAA"/>
    <property type="match status" value="1"/>
</dbReference>
<accession>A0A8E6B8Z6</accession>
<dbReference type="SUPFAM" id="SSF52540">
    <property type="entry name" value="P-loop containing nucleoside triphosphate hydrolases"/>
    <property type="match status" value="1"/>
</dbReference>
<dbReference type="InterPro" id="IPR036412">
    <property type="entry name" value="HAD-like_sf"/>
</dbReference>
<gene>
    <name evidence="2" type="ORF">KIH39_06145</name>
</gene>